<proteinExistence type="predicted"/>
<accession>A0ABZ0EIF3</accession>
<sequence length="133" mass="13767">MKQLFQSTVDELEVNGAGIALCLKRDVREDAAPKAGPAAESVTPISAGAAPVCTIVVQSPAIANFVASHPLRDLAFCRCGDTVKAGDVMGLVAYSSYFPAVTAKQGGLVKSILVRSGAVARFGDGLFEIEVVE</sequence>
<dbReference type="EMBL" id="CP136512">
    <property type="protein sequence ID" value="WOD17005.1"/>
    <property type="molecule type" value="Genomic_DNA"/>
</dbReference>
<dbReference type="Gene3D" id="2.40.50.100">
    <property type="match status" value="1"/>
</dbReference>
<dbReference type="RefSeq" id="WP_317019592.1">
    <property type="nucleotide sequence ID" value="NZ_CP136512.1"/>
</dbReference>
<organism evidence="2 3">
    <name type="scientific">Paraburkholderia kirstenboschensis</name>
    <dbReference type="NCBI Taxonomy" id="1245436"/>
    <lineage>
        <taxon>Bacteria</taxon>
        <taxon>Pseudomonadati</taxon>
        <taxon>Pseudomonadota</taxon>
        <taxon>Betaproteobacteria</taxon>
        <taxon>Burkholderiales</taxon>
        <taxon>Burkholderiaceae</taxon>
        <taxon>Paraburkholderia</taxon>
    </lineage>
</organism>
<evidence type="ECO:0000313" key="3">
    <source>
        <dbReference type="Proteomes" id="UP001302652"/>
    </source>
</evidence>
<dbReference type="Pfam" id="PF00364">
    <property type="entry name" value="Biotin_lipoyl"/>
    <property type="match status" value="1"/>
</dbReference>
<dbReference type="InterPro" id="IPR011053">
    <property type="entry name" value="Single_hybrid_motif"/>
</dbReference>
<evidence type="ECO:0000259" key="1">
    <source>
        <dbReference type="Pfam" id="PF00364"/>
    </source>
</evidence>
<protein>
    <submittedName>
        <fullName evidence="2">Biotin/lipoyl-containing protein</fullName>
    </submittedName>
</protein>
<dbReference type="SUPFAM" id="SSF51230">
    <property type="entry name" value="Single hybrid motif"/>
    <property type="match status" value="1"/>
</dbReference>
<dbReference type="InterPro" id="IPR000089">
    <property type="entry name" value="Biotin_lipoyl"/>
</dbReference>
<evidence type="ECO:0000313" key="2">
    <source>
        <dbReference type="EMBL" id="WOD17005.1"/>
    </source>
</evidence>
<reference evidence="2 3" key="1">
    <citation type="submission" date="2023-10" db="EMBL/GenBank/DDBJ databases">
        <title>Surface-active antibiotics is a multifunctional adaptation for post-fire microbes.</title>
        <authorList>
            <person name="Liu M.D."/>
            <person name="Du Y."/>
            <person name="Koupaei S.K."/>
            <person name="Kim N.R."/>
            <person name="Zhang W."/>
            <person name="Traxler M.F."/>
        </authorList>
    </citation>
    <scope>NUCLEOTIDE SEQUENCE [LARGE SCALE GENOMIC DNA]</scope>
    <source>
        <strain evidence="2 3">F3</strain>
    </source>
</reference>
<gene>
    <name evidence="2" type="ORF">RW095_14260</name>
</gene>
<keyword evidence="3" id="KW-1185">Reference proteome</keyword>
<name>A0ABZ0EIF3_9BURK</name>
<dbReference type="Proteomes" id="UP001302652">
    <property type="component" value="Chromosome 2"/>
</dbReference>
<feature type="domain" description="Lipoyl-binding" evidence="1">
    <location>
        <begin position="57"/>
        <end position="129"/>
    </location>
</feature>